<reference evidence="1 3" key="1">
    <citation type="submission" date="2013-07" db="EMBL/GenBank/DDBJ databases">
        <authorList>
            <person name="Genoscope - CEA"/>
        </authorList>
    </citation>
    <scope>NUCLEOTIDE SEQUENCE [LARGE SCALE GENOMIC DNA]</scope>
    <source>
        <strain evidence="1">FRM16</strain>
        <strain evidence="3">FRM16 / DSM 17909</strain>
    </source>
</reference>
<dbReference type="HOGENOM" id="CLU_065104_1_0_6"/>
<dbReference type="Gene3D" id="3.30.360.10">
    <property type="entry name" value="Dihydrodipicolinate Reductase, domain 2"/>
    <property type="match status" value="1"/>
</dbReference>
<evidence type="ECO:0000313" key="3">
    <source>
        <dbReference type="Proteomes" id="UP000032721"/>
    </source>
</evidence>
<dbReference type="InterPro" id="IPR036291">
    <property type="entry name" value="NAD(P)-bd_dom_sf"/>
</dbReference>
<dbReference type="Proteomes" id="UP000032721">
    <property type="component" value="Chromosome"/>
</dbReference>
<dbReference type="SUPFAM" id="SSF51735">
    <property type="entry name" value="NAD(P)-binding Rossmann-fold domains"/>
    <property type="match status" value="1"/>
</dbReference>
<name>A0A068QR88_9GAMM</name>
<evidence type="ECO:0000313" key="1">
    <source>
        <dbReference type="EMBL" id="CDG17503.1"/>
    </source>
</evidence>
<dbReference type="STRING" id="351671.XDD1_1804"/>
<proteinExistence type="predicted"/>
<dbReference type="PANTHER" id="PTHR43796">
    <property type="entry name" value="CARBOXYNORSPERMIDINE SYNTHASE"/>
    <property type="match status" value="1"/>
</dbReference>
<dbReference type="KEGG" id="xdo:XDD1_1804"/>
<organism evidence="1 3">
    <name type="scientific">Xenorhabdus doucetiae</name>
    <dbReference type="NCBI Taxonomy" id="351671"/>
    <lineage>
        <taxon>Bacteria</taxon>
        <taxon>Pseudomonadati</taxon>
        <taxon>Pseudomonadota</taxon>
        <taxon>Gammaproteobacteria</taxon>
        <taxon>Enterobacterales</taxon>
        <taxon>Morganellaceae</taxon>
        <taxon>Xenorhabdus</taxon>
    </lineage>
</organism>
<dbReference type="AlphaFoldDB" id="A0A068QR88"/>
<dbReference type="EMBL" id="VNHN01000026">
    <property type="protein sequence ID" value="TYP06530.1"/>
    <property type="molecule type" value="Genomic_DNA"/>
</dbReference>
<dbReference type="PANTHER" id="PTHR43796:SF2">
    <property type="entry name" value="CARBOXYNORSPERMIDINE SYNTHASE"/>
    <property type="match status" value="1"/>
</dbReference>
<dbReference type="Proteomes" id="UP000324170">
    <property type="component" value="Unassembled WGS sequence"/>
</dbReference>
<reference evidence="2 4" key="2">
    <citation type="submission" date="2019-07" db="EMBL/GenBank/DDBJ databases">
        <title>Genomic Encyclopedia of Type Strains, Phase I: the one thousand microbial genomes (KMG-I) project.</title>
        <authorList>
            <person name="Kyrpides N."/>
        </authorList>
    </citation>
    <scope>NUCLEOTIDE SEQUENCE [LARGE SCALE GENOMIC DNA]</scope>
    <source>
        <strain evidence="2 4">DSM 17909</strain>
    </source>
</reference>
<dbReference type="RefSeq" id="WP_045970288.1">
    <property type="nucleotide sequence ID" value="NZ_CAWMED010000001.1"/>
</dbReference>
<keyword evidence="4" id="KW-1185">Reference proteome</keyword>
<gene>
    <name evidence="1" type="primary">xcnM</name>
    <name evidence="2" type="ORF">LY16_01882</name>
    <name evidence="1" type="ORF">XDD1_1804</name>
</gene>
<evidence type="ECO:0000313" key="4">
    <source>
        <dbReference type="Proteomes" id="UP000324170"/>
    </source>
</evidence>
<accession>A0A068QR88</accession>
<dbReference type="OrthoDB" id="3518805at2"/>
<evidence type="ECO:0000313" key="2">
    <source>
        <dbReference type="EMBL" id="TYP06530.1"/>
    </source>
</evidence>
<protein>
    <submittedName>
        <fullName evidence="1">Saccharopine dehydrogenase involved in xenocoumacin synthesis</fullName>
    </submittedName>
</protein>
<dbReference type="Gene3D" id="3.40.50.720">
    <property type="entry name" value="NAD(P)-binding Rossmann-like Domain"/>
    <property type="match status" value="1"/>
</dbReference>
<dbReference type="EMBL" id="FO704550">
    <property type="protein sequence ID" value="CDG17503.1"/>
    <property type="molecule type" value="Genomic_DNA"/>
</dbReference>
<sequence>MKNLSVLLVGGYGVVGHQVALILNQYAPNLKLIIAGRDINKAKDLAKNLQNAEGITFDIENTCLPEDMNVDIILTTVNDPQDNLFAFANKNGIAYVDIARWTERLQITLSKAVMMQNTSSMIFASSWMASVVSALANDMSKSFKSVTSIDISILSFSQDKSGPDSFDYLDRLAIPFIVKQSDRYQKVLPFSDERIISFGDNGKYKVFRMDMPEQFILPLITNAKTVATRIGYNNHKANNILAFVIKSGIWKLISGDLFKKLRKKIFYHPGSGDQHQIRIDVHGMDEKGHQRHHILHIKDQKGQAHLTATGAAALIMQLAEHIQNNQPNIFMVGEEFLCVQKLKDLLQSEEILIDEENEILK</sequence>